<dbReference type="EMBL" id="JADBJN010000002">
    <property type="protein sequence ID" value="KAG5678040.1"/>
    <property type="molecule type" value="Genomic_DNA"/>
</dbReference>
<dbReference type="Pfam" id="PF16077">
    <property type="entry name" value="Spaetzle"/>
    <property type="match status" value="1"/>
</dbReference>
<accession>A0A9J6C860</accession>
<organism evidence="7 8">
    <name type="scientific">Polypedilum vanderplanki</name>
    <name type="common">Sleeping chironomid midge</name>
    <dbReference type="NCBI Taxonomy" id="319348"/>
    <lineage>
        <taxon>Eukaryota</taxon>
        <taxon>Metazoa</taxon>
        <taxon>Ecdysozoa</taxon>
        <taxon>Arthropoda</taxon>
        <taxon>Hexapoda</taxon>
        <taxon>Insecta</taxon>
        <taxon>Pterygota</taxon>
        <taxon>Neoptera</taxon>
        <taxon>Endopterygota</taxon>
        <taxon>Diptera</taxon>
        <taxon>Nematocera</taxon>
        <taxon>Chironomoidea</taxon>
        <taxon>Chironomidae</taxon>
        <taxon>Chironominae</taxon>
        <taxon>Polypedilum</taxon>
        <taxon>Polypedilum</taxon>
    </lineage>
</organism>
<keyword evidence="4" id="KW-0325">Glycoprotein</keyword>
<evidence type="ECO:0000256" key="5">
    <source>
        <dbReference type="SAM" id="SignalP"/>
    </source>
</evidence>
<dbReference type="OrthoDB" id="7933576at2759"/>
<dbReference type="AlphaFoldDB" id="A0A9J6C860"/>
<gene>
    <name evidence="7" type="ORF">PVAND_007747</name>
</gene>
<dbReference type="FunFam" id="2.10.90.10:FF:000018">
    <property type="entry name" value="Spatzle 4"/>
    <property type="match status" value="1"/>
</dbReference>
<dbReference type="GO" id="GO:0008083">
    <property type="term" value="F:growth factor activity"/>
    <property type="evidence" value="ECO:0007669"/>
    <property type="project" value="TreeGrafter"/>
</dbReference>
<reference evidence="7" key="1">
    <citation type="submission" date="2021-03" db="EMBL/GenBank/DDBJ databases">
        <title>Chromosome level genome of the anhydrobiotic midge Polypedilum vanderplanki.</title>
        <authorList>
            <person name="Yoshida Y."/>
            <person name="Kikawada T."/>
            <person name="Gusev O."/>
        </authorList>
    </citation>
    <scope>NUCLEOTIDE SEQUENCE</scope>
    <source>
        <strain evidence="7">NIAS01</strain>
        <tissue evidence="7">Whole body or cell culture</tissue>
    </source>
</reference>
<comment type="subunit">
    <text evidence="1">Homodimer; disulfide-linked.</text>
</comment>
<dbReference type="Gene3D" id="2.10.90.10">
    <property type="entry name" value="Cystine-knot cytokines"/>
    <property type="match status" value="1"/>
</dbReference>
<dbReference type="GO" id="GO:0021556">
    <property type="term" value="P:central nervous system formation"/>
    <property type="evidence" value="ECO:0007669"/>
    <property type="project" value="TreeGrafter"/>
</dbReference>
<protein>
    <recommendedName>
        <fullName evidence="6">Spaetzle domain-containing protein</fullName>
    </recommendedName>
</protein>
<dbReference type="PANTHER" id="PTHR23199:SF16">
    <property type="entry name" value="PROTEIN SPAETZLE 5"/>
    <property type="match status" value="1"/>
</dbReference>
<feature type="chain" id="PRO_5039925353" description="Spaetzle domain-containing protein" evidence="5">
    <location>
        <begin position="24"/>
        <end position="325"/>
    </location>
</feature>
<feature type="signal peptide" evidence="5">
    <location>
        <begin position="1"/>
        <end position="23"/>
    </location>
</feature>
<dbReference type="GO" id="GO:0005121">
    <property type="term" value="F:Toll binding"/>
    <property type="evidence" value="ECO:0007669"/>
    <property type="project" value="TreeGrafter"/>
</dbReference>
<keyword evidence="3" id="KW-1015">Disulfide bond</keyword>
<name>A0A9J6C860_POLVA</name>
<evidence type="ECO:0000256" key="1">
    <source>
        <dbReference type="ARBA" id="ARBA00011748"/>
    </source>
</evidence>
<dbReference type="PANTHER" id="PTHR23199">
    <property type="entry name" value="NEUROTROPHIN 1-RELATED"/>
    <property type="match status" value="1"/>
</dbReference>
<dbReference type="SUPFAM" id="SSF57501">
    <property type="entry name" value="Cystine-knot cytokines"/>
    <property type="match status" value="1"/>
</dbReference>
<evidence type="ECO:0000256" key="2">
    <source>
        <dbReference type="ARBA" id="ARBA00022729"/>
    </source>
</evidence>
<evidence type="ECO:0000256" key="4">
    <source>
        <dbReference type="ARBA" id="ARBA00023180"/>
    </source>
</evidence>
<dbReference type="InterPro" id="IPR029034">
    <property type="entry name" value="Cystine-knot_cytokine"/>
</dbReference>
<evidence type="ECO:0000256" key="3">
    <source>
        <dbReference type="ARBA" id="ARBA00023157"/>
    </source>
</evidence>
<dbReference type="InterPro" id="IPR052444">
    <property type="entry name" value="Spz/Toll_ligand-like"/>
</dbReference>
<keyword evidence="2 5" id="KW-0732">Signal</keyword>
<feature type="domain" description="Spaetzle" evidence="6">
    <location>
        <begin position="228"/>
        <end position="321"/>
    </location>
</feature>
<dbReference type="Proteomes" id="UP001107558">
    <property type="component" value="Chromosome 2"/>
</dbReference>
<evidence type="ECO:0000313" key="7">
    <source>
        <dbReference type="EMBL" id="KAG5678040.1"/>
    </source>
</evidence>
<comment type="caution">
    <text evidence="7">The sequence shown here is derived from an EMBL/GenBank/DDBJ whole genome shotgun (WGS) entry which is preliminary data.</text>
</comment>
<keyword evidence="8" id="KW-1185">Reference proteome</keyword>
<proteinExistence type="predicted"/>
<evidence type="ECO:0000313" key="8">
    <source>
        <dbReference type="Proteomes" id="UP001107558"/>
    </source>
</evidence>
<sequence>MKIIKILRAFALLIMLFVEYNFASPPPCGNSYGHQPCLYLPAPPHETPKCATKGATFCETIEGYPENLIRKLLKNYEKDILADETKVEFSAKKETPYKYNIPSYGHYHSHHGSFDYHGNFPGEAVSNDHINNNYHHQLPQRGHYSGNSFAGYFYPRPKASSSSFIQVKPSTSINFNHDMHRRTSRQIHPFLNETVPNASQQASSVSLDQFDDALSSKSKRQISSNREQLCEVRSNYINPQAALNVRTGNWMYIVNGIEQATQLVRTETCISTKCSNLCQLPLGYNSKCEQKYVQKRLVTLDPRGDKLFTDTFWFPSCCVCTLSIE</sequence>
<dbReference type="InterPro" id="IPR032104">
    <property type="entry name" value="Spaetzle"/>
</dbReference>
<dbReference type="GO" id="GO:0045087">
    <property type="term" value="P:innate immune response"/>
    <property type="evidence" value="ECO:0007669"/>
    <property type="project" value="TreeGrafter"/>
</dbReference>
<dbReference type="GO" id="GO:0005615">
    <property type="term" value="C:extracellular space"/>
    <property type="evidence" value="ECO:0007669"/>
    <property type="project" value="UniProtKB-ARBA"/>
</dbReference>
<evidence type="ECO:0000259" key="6">
    <source>
        <dbReference type="Pfam" id="PF16077"/>
    </source>
</evidence>